<dbReference type="STRING" id="883114.HMPREF9709_01017"/>
<proteinExistence type="predicted"/>
<dbReference type="Pfam" id="PF06081">
    <property type="entry name" value="ArAE_1"/>
    <property type="match status" value="1"/>
</dbReference>
<dbReference type="GeneID" id="96999010"/>
<accession>H3NNV6</accession>
<evidence type="ECO:0000256" key="2">
    <source>
        <dbReference type="ARBA" id="ARBA00022475"/>
    </source>
</evidence>
<evidence type="ECO:0000259" key="7">
    <source>
        <dbReference type="Pfam" id="PF11728"/>
    </source>
</evidence>
<dbReference type="EMBL" id="AGEI01000021">
    <property type="protein sequence ID" value="EHR34081.1"/>
    <property type="molecule type" value="Genomic_DNA"/>
</dbReference>
<dbReference type="RefSeq" id="WP_005398500.1">
    <property type="nucleotide sequence ID" value="NZ_JH601088.1"/>
</dbReference>
<dbReference type="InterPro" id="IPR021062">
    <property type="entry name" value="ArAE_1_C"/>
</dbReference>
<comment type="subcellular location">
    <subcellularLocation>
        <location evidence="1">Cell membrane</location>
        <topology evidence="1">Multi-pass membrane protein</topology>
    </subcellularLocation>
</comment>
<evidence type="ECO:0000313" key="9">
    <source>
        <dbReference type="Proteomes" id="UP000004191"/>
    </source>
</evidence>
<name>H3NNV6_9FIRM</name>
<dbReference type="Pfam" id="PF11728">
    <property type="entry name" value="ArAE_1_C"/>
    <property type="match status" value="1"/>
</dbReference>
<feature type="domain" description="Putative aromatic acid exporter C-terminal" evidence="7">
    <location>
        <begin position="155"/>
        <end position="320"/>
    </location>
</feature>
<organism evidence="8 9">
    <name type="scientific">Helcococcus kunzii ATCC 51366</name>
    <dbReference type="NCBI Taxonomy" id="883114"/>
    <lineage>
        <taxon>Bacteria</taxon>
        <taxon>Bacillati</taxon>
        <taxon>Bacillota</taxon>
        <taxon>Tissierellia</taxon>
        <taxon>Tissierellales</taxon>
        <taxon>Peptoniphilaceae</taxon>
        <taxon>Helcococcus</taxon>
    </lineage>
</organism>
<keyword evidence="9" id="KW-1185">Reference proteome</keyword>
<protein>
    <recommendedName>
        <fullName evidence="7">Putative aromatic acid exporter C-terminal domain-containing protein</fullName>
    </recommendedName>
</protein>
<sequence>MKSLKKYNLILNLQIAIAFLFSILLANFLDLQNYVTAGIITILSIQDTKKKTLEIAYRRFLGYVIMLALVYLVFNIMGYSILSFGFFVLIFALINSRLDISIGLAPNVVMASHFFLKGHMELSFILNETLVYLIGLLMAIIVNLLIPMTNKDNNRGMLDDKIKNLLMYISNILNEKHLEDENKSEYIEYISKEISDTNRFFSIYENEIINRLENDLFNNDFYDLEYLNLRRKQYNILIKIFELSKNIDRNLVHTQKISEFIEEIYLGYYEKNTAISLIEKADTLLIFFKNLSLPKTREEFENRANLYIILEDLIQFLEEKYKFSRGSYEI</sequence>
<dbReference type="Proteomes" id="UP000004191">
    <property type="component" value="Unassembled WGS sequence"/>
</dbReference>
<dbReference type="HOGENOM" id="CLU_067525_0_0_9"/>
<evidence type="ECO:0000313" key="8">
    <source>
        <dbReference type="EMBL" id="EHR34081.1"/>
    </source>
</evidence>
<gene>
    <name evidence="8" type="ORF">HMPREF9709_01017</name>
</gene>
<keyword evidence="3 6" id="KW-0812">Transmembrane</keyword>
<feature type="transmembrane region" description="Helical" evidence="6">
    <location>
        <begin position="130"/>
        <end position="148"/>
    </location>
</feature>
<evidence type="ECO:0000256" key="1">
    <source>
        <dbReference type="ARBA" id="ARBA00004651"/>
    </source>
</evidence>
<dbReference type="InterPro" id="IPR052984">
    <property type="entry name" value="UPF0421"/>
</dbReference>
<dbReference type="InterPro" id="IPR010343">
    <property type="entry name" value="ArAE_1"/>
</dbReference>
<comment type="caution">
    <text evidence="8">The sequence shown here is derived from an EMBL/GenBank/DDBJ whole genome shotgun (WGS) entry which is preliminary data.</text>
</comment>
<dbReference type="PANTHER" id="PTHR40064:SF1">
    <property type="entry name" value="MEMBRANE PROTEIN"/>
    <property type="match status" value="1"/>
</dbReference>
<evidence type="ECO:0000256" key="3">
    <source>
        <dbReference type="ARBA" id="ARBA00022692"/>
    </source>
</evidence>
<keyword evidence="5 6" id="KW-0472">Membrane</keyword>
<dbReference type="PANTHER" id="PTHR40064">
    <property type="entry name" value="MEMBRANE PROTEIN-RELATED"/>
    <property type="match status" value="1"/>
</dbReference>
<reference evidence="8 9" key="1">
    <citation type="submission" date="2012-01" db="EMBL/GenBank/DDBJ databases">
        <title>The Genome Sequence of Helcococcus kunzii ATCC 51366.</title>
        <authorList>
            <consortium name="The Broad Institute Genome Sequencing Platform"/>
            <person name="Earl A."/>
            <person name="Ward D."/>
            <person name="Feldgarden M."/>
            <person name="Gevers D."/>
            <person name="Huys G."/>
            <person name="Young S.K."/>
            <person name="Zeng Q."/>
            <person name="Gargeya S."/>
            <person name="Fitzgerald M."/>
            <person name="Haas B."/>
            <person name="Abouelleil A."/>
            <person name="Alvarado L."/>
            <person name="Arachchi H.M."/>
            <person name="Berlin A."/>
            <person name="Chapman S.B."/>
            <person name="Gearin G."/>
            <person name="Goldberg J."/>
            <person name="Griggs A."/>
            <person name="Gujja S."/>
            <person name="Hansen M."/>
            <person name="Heiman D."/>
            <person name="Howarth C."/>
            <person name="Larimer J."/>
            <person name="Lui A."/>
            <person name="MacDonald P.J.P."/>
            <person name="McCowen C."/>
            <person name="Montmayeur A."/>
            <person name="Murphy C."/>
            <person name="Neiman D."/>
            <person name="Pearson M."/>
            <person name="Priest M."/>
            <person name="Roberts A."/>
            <person name="Saif S."/>
            <person name="Shea T."/>
            <person name="Sisk P."/>
            <person name="Stolte C."/>
            <person name="Sykes S."/>
            <person name="Wortman J."/>
            <person name="Nusbaum C."/>
            <person name="Birren B."/>
        </authorList>
    </citation>
    <scope>NUCLEOTIDE SEQUENCE [LARGE SCALE GENOMIC DNA]</scope>
    <source>
        <strain evidence="8 9">ATCC 51366</strain>
    </source>
</reference>
<dbReference type="GO" id="GO:0005886">
    <property type="term" value="C:plasma membrane"/>
    <property type="evidence" value="ECO:0007669"/>
    <property type="project" value="UniProtKB-SubCell"/>
</dbReference>
<dbReference type="Gene3D" id="1.20.120.940">
    <property type="entry name" value="Putative aromatic acid exporter, C-terminal domain"/>
    <property type="match status" value="1"/>
</dbReference>
<dbReference type="AlphaFoldDB" id="H3NNV6"/>
<keyword evidence="2" id="KW-1003">Cell membrane</keyword>
<evidence type="ECO:0000256" key="5">
    <source>
        <dbReference type="ARBA" id="ARBA00023136"/>
    </source>
</evidence>
<feature type="transmembrane region" description="Helical" evidence="6">
    <location>
        <begin position="7"/>
        <end position="25"/>
    </location>
</feature>
<evidence type="ECO:0000256" key="4">
    <source>
        <dbReference type="ARBA" id="ARBA00022989"/>
    </source>
</evidence>
<dbReference type="eggNOG" id="COG4129">
    <property type="taxonomic scope" value="Bacteria"/>
</dbReference>
<feature type="transmembrane region" description="Helical" evidence="6">
    <location>
        <begin position="60"/>
        <end position="93"/>
    </location>
</feature>
<keyword evidence="4 6" id="KW-1133">Transmembrane helix</keyword>
<dbReference type="InterPro" id="IPR038323">
    <property type="entry name" value="ArAE_1_C_sf"/>
</dbReference>
<evidence type="ECO:0000256" key="6">
    <source>
        <dbReference type="SAM" id="Phobius"/>
    </source>
</evidence>